<dbReference type="AlphaFoldDB" id="A0A936ZPE5"/>
<accession>A0A936ZPE5</accession>
<feature type="domain" description="DUF6894" evidence="1">
    <location>
        <begin position="3"/>
        <end position="71"/>
    </location>
</feature>
<comment type="caution">
    <text evidence="2">The sequence shown here is derived from an EMBL/GenBank/DDBJ whole genome shotgun (WGS) entry which is preliminary data.</text>
</comment>
<name>A0A936ZPE5_9HYPH</name>
<dbReference type="Pfam" id="PF21834">
    <property type="entry name" value="DUF6894"/>
    <property type="match status" value="1"/>
</dbReference>
<reference evidence="2" key="1">
    <citation type="submission" date="2021-01" db="EMBL/GenBank/DDBJ databases">
        <title>Microvirga sp.</title>
        <authorList>
            <person name="Kim M.K."/>
        </authorList>
    </citation>
    <scope>NUCLEOTIDE SEQUENCE</scope>
    <source>
        <strain evidence="2">5420S-16</strain>
    </source>
</reference>
<protein>
    <recommendedName>
        <fullName evidence="1">DUF6894 domain-containing protein</fullName>
    </recommendedName>
</protein>
<keyword evidence="3" id="KW-1185">Reference proteome</keyword>
<dbReference type="RefSeq" id="WP_202066075.1">
    <property type="nucleotide sequence ID" value="NZ_JAEQMY010000174.1"/>
</dbReference>
<dbReference type="InterPro" id="IPR054189">
    <property type="entry name" value="DUF6894"/>
</dbReference>
<organism evidence="2 3">
    <name type="scientific">Microvirga aerilata</name>
    <dbReference type="NCBI Taxonomy" id="670292"/>
    <lineage>
        <taxon>Bacteria</taxon>
        <taxon>Pseudomonadati</taxon>
        <taxon>Pseudomonadota</taxon>
        <taxon>Alphaproteobacteria</taxon>
        <taxon>Hyphomicrobiales</taxon>
        <taxon>Methylobacteriaceae</taxon>
        <taxon>Microvirga</taxon>
    </lineage>
</organism>
<sequence>MPRFFFDTYDGDSLVTDDEGLELGDLEAAKIEAQTTLPHMARDKLPDADQRVFMVSVRDEAGQVVMRLALTMVVEYPSQTPK</sequence>
<evidence type="ECO:0000313" key="3">
    <source>
        <dbReference type="Proteomes" id="UP000605848"/>
    </source>
</evidence>
<dbReference type="EMBL" id="JAEQMY010000174">
    <property type="protein sequence ID" value="MBL0408263.1"/>
    <property type="molecule type" value="Genomic_DNA"/>
</dbReference>
<dbReference type="Proteomes" id="UP000605848">
    <property type="component" value="Unassembled WGS sequence"/>
</dbReference>
<proteinExistence type="predicted"/>
<evidence type="ECO:0000313" key="2">
    <source>
        <dbReference type="EMBL" id="MBL0408263.1"/>
    </source>
</evidence>
<gene>
    <name evidence="2" type="ORF">JKG68_30750</name>
</gene>
<evidence type="ECO:0000259" key="1">
    <source>
        <dbReference type="Pfam" id="PF21834"/>
    </source>
</evidence>